<evidence type="ECO:0000256" key="3">
    <source>
        <dbReference type="ARBA" id="ARBA00022833"/>
    </source>
</evidence>
<keyword evidence="6" id="KW-0804">Transcription</keyword>
<gene>
    <name evidence="9" type="ORF">A1353_11010</name>
</gene>
<dbReference type="GO" id="GO:0003700">
    <property type="term" value="F:DNA-binding transcription factor activity"/>
    <property type="evidence" value="ECO:0007669"/>
    <property type="project" value="InterPro"/>
</dbReference>
<feature type="binding site" evidence="7">
    <location>
        <position position="122"/>
    </location>
    <ligand>
        <name>Zn(2+)</name>
        <dbReference type="ChEBI" id="CHEBI:29105"/>
    </ligand>
</feature>
<dbReference type="PANTHER" id="PTHR33202:SF6">
    <property type="entry name" value="ZINC UPTAKE REGULATION PROTEIN"/>
    <property type="match status" value="1"/>
</dbReference>
<feature type="binding site" evidence="8">
    <location>
        <position position="116"/>
    </location>
    <ligand>
        <name>Fe cation</name>
        <dbReference type="ChEBI" id="CHEBI:24875"/>
    </ligand>
</feature>
<dbReference type="GO" id="GO:0008270">
    <property type="term" value="F:zinc ion binding"/>
    <property type="evidence" value="ECO:0007669"/>
    <property type="project" value="TreeGrafter"/>
</dbReference>
<dbReference type="Gene3D" id="3.30.1490.190">
    <property type="match status" value="1"/>
</dbReference>
<feature type="binding site" evidence="7">
    <location>
        <position position="162"/>
    </location>
    <ligand>
        <name>Zn(2+)</name>
        <dbReference type="ChEBI" id="CHEBI:29105"/>
    </ligand>
</feature>
<comment type="caution">
    <text evidence="9">The sequence shown here is derived from an EMBL/GenBank/DDBJ whole genome shotgun (WGS) entry which is preliminary data.</text>
</comment>
<dbReference type="EMBL" id="LUUH01000040">
    <property type="protein sequence ID" value="OAI05691.1"/>
    <property type="molecule type" value="Genomic_DNA"/>
</dbReference>
<dbReference type="GO" id="GO:0000976">
    <property type="term" value="F:transcription cis-regulatory region binding"/>
    <property type="evidence" value="ECO:0007669"/>
    <property type="project" value="TreeGrafter"/>
</dbReference>
<reference evidence="9 10" key="1">
    <citation type="submission" date="2016-03" db="EMBL/GenBank/DDBJ databases">
        <authorList>
            <person name="Ploux O."/>
        </authorList>
    </citation>
    <scope>NUCLEOTIDE SEQUENCE [LARGE SCALE GENOMIC DNA]</scope>
    <source>
        <strain evidence="9 10">R-45371</strain>
    </source>
</reference>
<dbReference type="InterPro" id="IPR043135">
    <property type="entry name" value="Fur_C"/>
</dbReference>
<accession>A0A177MJ99</accession>
<feature type="binding site" evidence="7">
    <location>
        <position position="125"/>
    </location>
    <ligand>
        <name>Zn(2+)</name>
        <dbReference type="ChEBI" id="CHEBI:29105"/>
    </ligand>
</feature>
<keyword evidence="3 7" id="KW-0862">Zinc</keyword>
<name>A0A177MJ99_METMH</name>
<dbReference type="GO" id="GO:0045892">
    <property type="term" value="P:negative regulation of DNA-templated transcription"/>
    <property type="evidence" value="ECO:0007669"/>
    <property type="project" value="TreeGrafter"/>
</dbReference>
<keyword evidence="8" id="KW-0408">Iron</keyword>
<feature type="binding site" evidence="7">
    <location>
        <position position="165"/>
    </location>
    <ligand>
        <name>Zn(2+)</name>
        <dbReference type="ChEBI" id="CHEBI:29105"/>
    </ligand>
</feature>
<dbReference type="PANTHER" id="PTHR33202">
    <property type="entry name" value="ZINC UPTAKE REGULATION PROTEIN"/>
    <property type="match status" value="1"/>
</dbReference>
<dbReference type="GO" id="GO:1900376">
    <property type="term" value="P:regulation of secondary metabolite biosynthetic process"/>
    <property type="evidence" value="ECO:0007669"/>
    <property type="project" value="TreeGrafter"/>
</dbReference>
<dbReference type="Proteomes" id="UP000077763">
    <property type="component" value="Unassembled WGS sequence"/>
</dbReference>
<dbReference type="InterPro" id="IPR036388">
    <property type="entry name" value="WH-like_DNA-bd_sf"/>
</dbReference>
<evidence type="ECO:0000313" key="10">
    <source>
        <dbReference type="Proteomes" id="UP000077763"/>
    </source>
</evidence>
<evidence type="ECO:0000256" key="1">
    <source>
        <dbReference type="ARBA" id="ARBA00007957"/>
    </source>
</evidence>
<comment type="cofactor">
    <cofactor evidence="7">
        <name>Zn(2+)</name>
        <dbReference type="ChEBI" id="CHEBI:29105"/>
    </cofactor>
    <text evidence="7">Binds 1 zinc ion per subunit.</text>
</comment>
<evidence type="ECO:0000256" key="4">
    <source>
        <dbReference type="ARBA" id="ARBA00023015"/>
    </source>
</evidence>
<keyword evidence="7" id="KW-0479">Metal-binding</keyword>
<protein>
    <submittedName>
        <fullName evidence="9">Fur family transcriptional regulator</fullName>
    </submittedName>
</protein>
<dbReference type="Pfam" id="PF01475">
    <property type="entry name" value="FUR"/>
    <property type="match status" value="1"/>
</dbReference>
<dbReference type="GO" id="GO:0005829">
    <property type="term" value="C:cytosol"/>
    <property type="evidence" value="ECO:0007669"/>
    <property type="project" value="TreeGrafter"/>
</dbReference>
<organism evidence="9 10">
    <name type="scientific">Methylomonas methanica</name>
    <dbReference type="NCBI Taxonomy" id="421"/>
    <lineage>
        <taxon>Bacteria</taxon>
        <taxon>Pseudomonadati</taxon>
        <taxon>Pseudomonadota</taxon>
        <taxon>Gammaproteobacteria</taxon>
        <taxon>Methylococcales</taxon>
        <taxon>Methylococcaceae</taxon>
        <taxon>Methylomonas</taxon>
    </lineage>
</organism>
<proteinExistence type="inferred from homology"/>
<dbReference type="AlphaFoldDB" id="A0A177MJ99"/>
<comment type="cofactor">
    <cofactor evidence="8">
        <name>Mn(2+)</name>
        <dbReference type="ChEBI" id="CHEBI:29035"/>
    </cofactor>
    <cofactor evidence="8">
        <name>Fe(2+)</name>
        <dbReference type="ChEBI" id="CHEBI:29033"/>
    </cofactor>
    <text evidence="8">Binds 1 Mn(2+) or Fe(2+) ion per subunit.</text>
</comment>
<sequence>MNLITLCKMTDKANFPAPEHDHNVCIHKAISVAEQLCLTRGVQLTPIRHKILELIWNSHKAVKAYDLLDQIRPVNDAAKPSTVYRALDFLLEQGLIHRVESLNAFVGCHCSGTQHDQLLLICTACHTVQERAAPSVLSALSKELGDAGFVPQRKTIEIHGLCKTCNPATNTVDEQVVQ</sequence>
<dbReference type="SUPFAM" id="SSF46785">
    <property type="entry name" value="Winged helix' DNA-binding domain"/>
    <property type="match status" value="1"/>
</dbReference>
<evidence type="ECO:0000256" key="8">
    <source>
        <dbReference type="PIRSR" id="PIRSR602481-2"/>
    </source>
</evidence>
<evidence type="ECO:0000256" key="5">
    <source>
        <dbReference type="ARBA" id="ARBA00023125"/>
    </source>
</evidence>
<comment type="similarity">
    <text evidence="1">Belongs to the Fur family.</text>
</comment>
<keyword evidence="2" id="KW-0678">Repressor</keyword>
<evidence type="ECO:0000256" key="7">
    <source>
        <dbReference type="PIRSR" id="PIRSR602481-1"/>
    </source>
</evidence>
<evidence type="ECO:0000256" key="6">
    <source>
        <dbReference type="ARBA" id="ARBA00023163"/>
    </source>
</evidence>
<keyword evidence="4" id="KW-0805">Transcription regulation</keyword>
<keyword evidence="5" id="KW-0238">DNA-binding</keyword>
<evidence type="ECO:0000256" key="2">
    <source>
        <dbReference type="ARBA" id="ARBA00022491"/>
    </source>
</evidence>
<dbReference type="InterPro" id="IPR036390">
    <property type="entry name" value="WH_DNA-bd_sf"/>
</dbReference>
<dbReference type="InterPro" id="IPR002481">
    <property type="entry name" value="FUR"/>
</dbReference>
<dbReference type="Gene3D" id="1.10.10.10">
    <property type="entry name" value="Winged helix-like DNA-binding domain superfamily/Winged helix DNA-binding domain"/>
    <property type="match status" value="1"/>
</dbReference>
<evidence type="ECO:0000313" key="9">
    <source>
        <dbReference type="EMBL" id="OAI05691.1"/>
    </source>
</evidence>